<accession>A0A3S2YZE3</accession>
<evidence type="ECO:0000256" key="5">
    <source>
        <dbReference type="ARBA" id="ARBA00023136"/>
    </source>
</evidence>
<dbReference type="PANTHER" id="PTHR42718">
    <property type="entry name" value="MAJOR FACILITATOR SUPERFAMILY MULTIDRUG TRANSPORTER MFSC"/>
    <property type="match status" value="1"/>
</dbReference>
<feature type="transmembrane region" description="Helical" evidence="7">
    <location>
        <begin position="438"/>
        <end position="462"/>
    </location>
</feature>
<dbReference type="PROSITE" id="PS50850">
    <property type="entry name" value="MFS"/>
    <property type="match status" value="1"/>
</dbReference>
<keyword evidence="2" id="KW-0813">Transport</keyword>
<dbReference type="Proteomes" id="UP000283128">
    <property type="component" value="Unassembled WGS sequence"/>
</dbReference>
<evidence type="ECO:0000256" key="2">
    <source>
        <dbReference type="ARBA" id="ARBA00022448"/>
    </source>
</evidence>
<dbReference type="Gene3D" id="1.20.1250.20">
    <property type="entry name" value="MFS general substrate transporter like domains"/>
    <property type="match status" value="1"/>
</dbReference>
<feature type="transmembrane region" description="Helical" evidence="7">
    <location>
        <begin position="116"/>
        <end position="137"/>
    </location>
</feature>
<dbReference type="SUPFAM" id="SSF103473">
    <property type="entry name" value="MFS general substrate transporter"/>
    <property type="match status" value="1"/>
</dbReference>
<comment type="caution">
    <text evidence="9">The sequence shown here is derived from an EMBL/GenBank/DDBJ whole genome shotgun (WGS) entry which is preliminary data.</text>
</comment>
<evidence type="ECO:0000256" key="6">
    <source>
        <dbReference type="ARBA" id="ARBA00023251"/>
    </source>
</evidence>
<organism evidence="9 10">
    <name type="scientific">Streptomyces antnestii</name>
    <dbReference type="NCBI Taxonomy" id="2494256"/>
    <lineage>
        <taxon>Bacteria</taxon>
        <taxon>Bacillati</taxon>
        <taxon>Actinomycetota</taxon>
        <taxon>Actinomycetes</taxon>
        <taxon>Kitasatosporales</taxon>
        <taxon>Streptomycetaceae</taxon>
        <taxon>Streptomyces</taxon>
    </lineage>
</organism>
<keyword evidence="10" id="KW-1185">Reference proteome</keyword>
<feature type="transmembrane region" description="Helical" evidence="7">
    <location>
        <begin position="226"/>
        <end position="244"/>
    </location>
</feature>
<feature type="transmembrane region" description="Helical" evidence="7">
    <location>
        <begin position="509"/>
        <end position="527"/>
    </location>
</feature>
<keyword evidence="6" id="KW-0046">Antibiotic resistance</keyword>
<dbReference type="RefSeq" id="WP_127829436.1">
    <property type="nucleotide sequence ID" value="NZ_RZYA01000008.1"/>
</dbReference>
<feature type="transmembrane region" description="Helical" evidence="7">
    <location>
        <begin position="92"/>
        <end position="110"/>
    </location>
</feature>
<keyword evidence="5 7" id="KW-0472">Membrane</keyword>
<evidence type="ECO:0000256" key="1">
    <source>
        <dbReference type="ARBA" id="ARBA00004651"/>
    </source>
</evidence>
<dbReference type="InterPro" id="IPR020846">
    <property type="entry name" value="MFS_dom"/>
</dbReference>
<dbReference type="InterPro" id="IPR011701">
    <property type="entry name" value="MFS"/>
</dbReference>
<feature type="transmembrane region" description="Helical" evidence="7">
    <location>
        <begin position="195"/>
        <end position="214"/>
    </location>
</feature>
<proteinExistence type="predicted"/>
<feature type="transmembrane region" description="Helical" evidence="7">
    <location>
        <begin position="350"/>
        <end position="367"/>
    </location>
</feature>
<dbReference type="AlphaFoldDB" id="A0A3S2YZE3"/>
<comment type="subcellular location">
    <subcellularLocation>
        <location evidence="1">Cell membrane</location>
        <topology evidence="1">Multi-pass membrane protein</topology>
    </subcellularLocation>
</comment>
<dbReference type="GO" id="GO:0022857">
    <property type="term" value="F:transmembrane transporter activity"/>
    <property type="evidence" value="ECO:0007669"/>
    <property type="project" value="InterPro"/>
</dbReference>
<evidence type="ECO:0000313" key="10">
    <source>
        <dbReference type="Proteomes" id="UP000283128"/>
    </source>
</evidence>
<keyword evidence="3 7" id="KW-0812">Transmembrane</keyword>
<feature type="transmembrane region" description="Helical" evidence="7">
    <location>
        <begin position="256"/>
        <end position="273"/>
    </location>
</feature>
<gene>
    <name evidence="9" type="ORF">EOT10_19095</name>
</gene>
<name>A0A3S2YZE3_9ACTN</name>
<dbReference type="GO" id="GO:0005886">
    <property type="term" value="C:plasma membrane"/>
    <property type="evidence" value="ECO:0007669"/>
    <property type="project" value="UniProtKB-SubCell"/>
</dbReference>
<dbReference type="Pfam" id="PF07690">
    <property type="entry name" value="MFS_1"/>
    <property type="match status" value="1"/>
</dbReference>
<feature type="transmembrane region" description="Helical" evidence="7">
    <location>
        <begin position="24"/>
        <end position="47"/>
    </location>
</feature>
<dbReference type="OrthoDB" id="3762370at2"/>
<dbReference type="PANTHER" id="PTHR42718:SF9">
    <property type="entry name" value="MAJOR FACILITATOR SUPERFAMILY MULTIDRUG TRANSPORTER MFSC"/>
    <property type="match status" value="1"/>
</dbReference>
<feature type="transmembrane region" description="Helical" evidence="7">
    <location>
        <begin position="294"/>
        <end position="317"/>
    </location>
</feature>
<feature type="transmembrane region" description="Helical" evidence="7">
    <location>
        <begin position="149"/>
        <end position="175"/>
    </location>
</feature>
<reference evidence="9 10" key="1">
    <citation type="submission" date="2019-01" db="EMBL/GenBank/DDBJ databases">
        <title>Genome sequences of Streptomyces and Rhizobium isolates collected from root and soil.</title>
        <authorList>
            <person name="Chhettri S."/>
            <person name="Sevigny J.L."/>
            <person name="Sen A."/>
            <person name="Ennis N."/>
            <person name="Tisa L."/>
        </authorList>
    </citation>
    <scope>NUCLEOTIDE SEQUENCE [LARGE SCALE GENOMIC DNA]</scope>
    <source>
        <strain evidence="9 10">San01</strain>
    </source>
</reference>
<evidence type="ECO:0000313" key="9">
    <source>
        <dbReference type="EMBL" id="RVU23152.1"/>
    </source>
</evidence>
<feature type="transmembrane region" description="Helical" evidence="7">
    <location>
        <begin position="59"/>
        <end position="80"/>
    </location>
</feature>
<feature type="domain" description="Major facilitator superfamily (MFS) profile" evidence="8">
    <location>
        <begin position="22"/>
        <end position="536"/>
    </location>
</feature>
<evidence type="ECO:0000256" key="7">
    <source>
        <dbReference type="SAM" id="Phobius"/>
    </source>
</evidence>
<feature type="transmembrane region" description="Helical" evidence="7">
    <location>
        <begin position="379"/>
        <end position="399"/>
    </location>
</feature>
<evidence type="ECO:0000256" key="4">
    <source>
        <dbReference type="ARBA" id="ARBA00022989"/>
    </source>
</evidence>
<evidence type="ECO:0000259" key="8">
    <source>
        <dbReference type="PROSITE" id="PS50850"/>
    </source>
</evidence>
<dbReference type="GO" id="GO:0046677">
    <property type="term" value="P:response to antibiotic"/>
    <property type="evidence" value="ECO:0007669"/>
    <property type="project" value="UniProtKB-KW"/>
</dbReference>
<sequence>MDIQGTLGRTDAVAPARIAANKRALIAVAALLATVTNAVAFMVPPLLPLITSSYAHNSVSAATWIFSALTLGGGAGFVLIPRLTDMLSERAMALLAGGFLVGGALIPAIADNYVALVIGSALLGFGSAAQLLPLSFLRRHLPGNGVSTAVMVLIMATGSGVVLGMVGGGISVRIWPLPTHLNADGSLPSLSIAPFYYILAALFAITTVALLAVVPNSPAQSRGRLGVVNTMWLIGWVALILLPLSAPPDSVIGKNSAMILLAGVVAAVAWVFAERRSTKPVFDISVLRTPYVTTACLSAGLFGCIDAAFLVLANYYVQTPNGLPLSTNGGLTGWSTKFAEYGLTYDPLKTSLIMLPFALTMFISGKYSEKLIARGRPGAILIGGAAVCAAGLLLLAVAHDRPWEYVVASGVIGLGSRAGYSAAFAIPQFVVPEEKAGMAAGMPGTVMAIGIAIGAAVVTILLNASGFVYHSMDVAGMTAGKLNPSMVNLKASDYLLEGAHMPSAQAYTTAYWVSLVFPALVILATVLSRLRHKGGFRAVLEQHTHG</sequence>
<dbReference type="InterPro" id="IPR036259">
    <property type="entry name" value="MFS_trans_sf"/>
</dbReference>
<keyword evidence="4 7" id="KW-1133">Transmembrane helix</keyword>
<dbReference type="EMBL" id="RZYA01000008">
    <property type="protein sequence ID" value="RVU23152.1"/>
    <property type="molecule type" value="Genomic_DNA"/>
</dbReference>
<protein>
    <submittedName>
        <fullName evidence="9">MFS transporter</fullName>
    </submittedName>
</protein>
<evidence type="ECO:0000256" key="3">
    <source>
        <dbReference type="ARBA" id="ARBA00022692"/>
    </source>
</evidence>
<feature type="transmembrane region" description="Helical" evidence="7">
    <location>
        <begin position="405"/>
        <end position="426"/>
    </location>
</feature>